<dbReference type="STRING" id="1391654.AKJ09_06130"/>
<keyword evidence="3" id="KW-1185">Reference proteome</keyword>
<dbReference type="CDD" id="cd02440">
    <property type="entry name" value="AdoMet_MTases"/>
    <property type="match status" value="1"/>
</dbReference>
<dbReference type="Pfam" id="PF13649">
    <property type="entry name" value="Methyltransf_25"/>
    <property type="match status" value="1"/>
</dbReference>
<dbReference type="Gene3D" id="3.40.50.150">
    <property type="entry name" value="Vaccinia Virus protein VP39"/>
    <property type="match status" value="1"/>
</dbReference>
<accession>A0A0K1Q1F4</accession>
<dbReference type="AlphaFoldDB" id="A0A0K1Q1F4"/>
<protein>
    <submittedName>
        <fullName evidence="2">Aklanonic acid methyltransferase</fullName>
    </submittedName>
</protein>
<proteinExistence type="predicted"/>
<feature type="domain" description="Methyltransferase" evidence="1">
    <location>
        <begin position="24"/>
        <end position="117"/>
    </location>
</feature>
<dbReference type="InterPro" id="IPR029063">
    <property type="entry name" value="SAM-dependent_MTases_sf"/>
</dbReference>
<keyword evidence="2" id="KW-0489">Methyltransferase</keyword>
<organism evidence="2 3">
    <name type="scientific">Labilithrix luteola</name>
    <dbReference type="NCBI Taxonomy" id="1391654"/>
    <lineage>
        <taxon>Bacteria</taxon>
        <taxon>Pseudomonadati</taxon>
        <taxon>Myxococcota</taxon>
        <taxon>Polyangia</taxon>
        <taxon>Polyangiales</taxon>
        <taxon>Labilitrichaceae</taxon>
        <taxon>Labilithrix</taxon>
    </lineage>
</organism>
<dbReference type="Proteomes" id="UP000064967">
    <property type="component" value="Chromosome"/>
</dbReference>
<dbReference type="EMBL" id="CP012333">
    <property type="protein sequence ID" value="AKU99466.1"/>
    <property type="molecule type" value="Genomic_DNA"/>
</dbReference>
<keyword evidence="2" id="KW-0808">Transferase</keyword>
<gene>
    <name evidence="2" type="ORF">AKJ09_06130</name>
</gene>
<name>A0A0K1Q1F4_9BACT</name>
<dbReference type="InterPro" id="IPR041698">
    <property type="entry name" value="Methyltransf_25"/>
</dbReference>
<evidence type="ECO:0000313" key="2">
    <source>
        <dbReference type="EMBL" id="AKU99466.1"/>
    </source>
</evidence>
<dbReference type="GO" id="GO:0008168">
    <property type="term" value="F:methyltransferase activity"/>
    <property type="evidence" value="ECO:0007669"/>
    <property type="project" value="UniProtKB-KW"/>
</dbReference>
<evidence type="ECO:0000313" key="3">
    <source>
        <dbReference type="Proteomes" id="UP000064967"/>
    </source>
</evidence>
<reference evidence="2 3" key="1">
    <citation type="submission" date="2015-08" db="EMBL/GenBank/DDBJ databases">
        <authorList>
            <person name="Babu N.S."/>
            <person name="Beckwith C.J."/>
            <person name="Beseler K.G."/>
            <person name="Brison A."/>
            <person name="Carone J.V."/>
            <person name="Caskin T.P."/>
            <person name="Diamond M."/>
            <person name="Durham M.E."/>
            <person name="Foxe J.M."/>
            <person name="Go M."/>
            <person name="Henderson B.A."/>
            <person name="Jones I.B."/>
            <person name="McGettigan J.A."/>
            <person name="Micheletti S.J."/>
            <person name="Nasrallah M.E."/>
            <person name="Ortiz D."/>
            <person name="Piller C.R."/>
            <person name="Privatt S.R."/>
            <person name="Schneider S.L."/>
            <person name="Sharp S."/>
            <person name="Smith T.C."/>
            <person name="Stanton J.D."/>
            <person name="Ullery H.E."/>
            <person name="Wilson R.J."/>
            <person name="Serrano M.G."/>
            <person name="Buck G."/>
            <person name="Lee V."/>
            <person name="Wang Y."/>
            <person name="Carvalho R."/>
            <person name="Voegtly L."/>
            <person name="Shi R."/>
            <person name="Duckworth R."/>
            <person name="Johnson A."/>
            <person name="Loviza R."/>
            <person name="Walstead R."/>
            <person name="Shah Z."/>
            <person name="Kiflezghi M."/>
            <person name="Wade K."/>
            <person name="Ball S.L."/>
            <person name="Bradley K.W."/>
            <person name="Asai D.J."/>
            <person name="Bowman C.A."/>
            <person name="Russell D.A."/>
            <person name="Pope W.H."/>
            <person name="Jacobs-Sera D."/>
            <person name="Hendrix R.W."/>
            <person name="Hatfull G.F."/>
        </authorList>
    </citation>
    <scope>NUCLEOTIDE SEQUENCE [LARGE SCALE GENOMIC DNA]</scope>
    <source>
        <strain evidence="2 3">DSM 27648</strain>
    </source>
</reference>
<dbReference type="SUPFAM" id="SSF53335">
    <property type="entry name" value="S-adenosyl-L-methionine-dependent methyltransferases"/>
    <property type="match status" value="1"/>
</dbReference>
<sequence length="298" mass="32399">MPRFTPYHLDLVRELALSPGQRVLVTSAGPGSEVLAVARALGDRGVVRATDASVEMVRVCEAQVAKADLKSVTVERADAGDVGDGAWNAILCAFGLWQFDDRVALIKKWTPALSAHGKVGVLTWGPPDEGDPFELMAVALKELEPEVAQKRTRIEGDRESMQRMFEDAGLSLVRHTILRHTVTFSSAEAFVAALTEGCTWRRISEELGAERLGRVAVRFYDQVGGPTAPLSFDPAATLAIAARPGSDVELAVRPSVKAPPLSGPQLPEIRDEHGDWVKRIERVEPWDEPPADAPRKKS</sequence>
<dbReference type="KEGG" id="llu:AKJ09_06130"/>
<dbReference type="GO" id="GO:0032259">
    <property type="term" value="P:methylation"/>
    <property type="evidence" value="ECO:0007669"/>
    <property type="project" value="UniProtKB-KW"/>
</dbReference>
<evidence type="ECO:0000259" key="1">
    <source>
        <dbReference type="Pfam" id="PF13649"/>
    </source>
</evidence>